<reference evidence="2 3" key="1">
    <citation type="submission" date="2017-12" db="EMBL/GenBank/DDBJ databases">
        <title>Comparative genomics of Botrytis spp.</title>
        <authorList>
            <person name="Valero-Jimenez C.A."/>
            <person name="Tapia P."/>
            <person name="Veloso J."/>
            <person name="Silva-Moreno E."/>
            <person name="Staats M."/>
            <person name="Valdes J.H."/>
            <person name="Van Kan J.A.L."/>
        </authorList>
    </citation>
    <scope>NUCLEOTIDE SEQUENCE [LARGE SCALE GENOMIC DNA]</scope>
    <source>
        <strain evidence="2 3">MUCL11595</strain>
    </source>
</reference>
<evidence type="ECO:0008006" key="4">
    <source>
        <dbReference type="Google" id="ProtNLM"/>
    </source>
</evidence>
<dbReference type="PANTHER" id="PTHR40788">
    <property type="entry name" value="CLR5 DOMAIN-CONTAINING PROTEIN-RELATED"/>
    <property type="match status" value="1"/>
</dbReference>
<dbReference type="EMBL" id="PQXN01000264">
    <property type="protein sequence ID" value="TGO47739.1"/>
    <property type="molecule type" value="Genomic_DNA"/>
</dbReference>
<organism evidence="2 3">
    <name type="scientific">Botryotinia convoluta</name>
    <dbReference type="NCBI Taxonomy" id="54673"/>
    <lineage>
        <taxon>Eukaryota</taxon>
        <taxon>Fungi</taxon>
        <taxon>Dikarya</taxon>
        <taxon>Ascomycota</taxon>
        <taxon>Pezizomycotina</taxon>
        <taxon>Leotiomycetes</taxon>
        <taxon>Helotiales</taxon>
        <taxon>Sclerotiniaceae</taxon>
        <taxon>Botryotinia</taxon>
    </lineage>
</organism>
<dbReference type="AlphaFoldDB" id="A0A4Z1HFD4"/>
<keyword evidence="3" id="KW-1185">Reference proteome</keyword>
<accession>A0A4Z1HFD4</accession>
<dbReference type="OrthoDB" id="2922289at2759"/>
<evidence type="ECO:0000313" key="3">
    <source>
        <dbReference type="Proteomes" id="UP000297527"/>
    </source>
</evidence>
<comment type="caution">
    <text evidence="2">The sequence shown here is derived from an EMBL/GenBank/DDBJ whole genome shotgun (WGS) entry which is preliminary data.</text>
</comment>
<evidence type="ECO:0000256" key="1">
    <source>
        <dbReference type="SAM" id="MobiDB-lite"/>
    </source>
</evidence>
<evidence type="ECO:0000313" key="2">
    <source>
        <dbReference type="EMBL" id="TGO47739.1"/>
    </source>
</evidence>
<name>A0A4Z1HFD4_9HELO</name>
<dbReference type="Proteomes" id="UP000297527">
    <property type="component" value="Unassembled WGS sequence"/>
</dbReference>
<sequence>MLRRIIECKEEALRQRWTKKSNAQRRKILQDCGIKLSETHRADYTQFLRWQVNPDTDPIPAIYLASEIVSHRNDFLHPHLNVEDLTKVKSMLLLINSRGRNPPHLFANADLRAADLGVTGGLLSLEFLKDHTLLLEGESAETYGRLVRWADKSMKERIMSGFQYLPHEGLLILEIQYNLYLFLVNWCEELLHDIEIGTIWRLPIEPEPPLLVETSDDTAIASTAMETPYRLPSKLDFNRLQVVVTAKRLSAEDYIHNLREDPGLFADAMMEASDHRIERVLNDEGKVHSSISTPEFWEDVTRSVVTDAYSDINNWDIISKQLERLAMLKDEYAASIYPQHDLPEELLKELLSLKKVLEFAQTGPRNNLTEGLPASLPFGHMFRRLSGISGDREATQRIGRGFSEREDLMIRIFEIKFTPEKKTAVSLPAIMDEIEHMIEQGLELKAKITPFSNGHGNTQGLAPNRLTRLRRTKKITEAMQIAEGKLDYFWTKLDYEYRRNSRTTLHQTVDHIFTNIRTVERTPDWVAPTRPARVFPKSFQAPTIPQFSTNEPISNFVAPQEKIKPKTRGVPTPSASLVEDTSEVPPSEPKERIYKLKARALKVFKVLFFQPSERNLPGDLPWTEFKYAMVAMGFTVHKFDGSACQFTPPSTDEYERKHGIQFHEPHSPGSTAKISFHVARGMGRRLKNAYGWHGGMFVSE</sequence>
<gene>
    <name evidence="2" type="ORF">BCON_0265g00120</name>
</gene>
<feature type="region of interest" description="Disordered" evidence="1">
    <location>
        <begin position="564"/>
        <end position="586"/>
    </location>
</feature>
<dbReference type="PANTHER" id="PTHR40788:SF2">
    <property type="entry name" value="CLR5 DOMAIN-CONTAINING PROTEIN"/>
    <property type="match status" value="1"/>
</dbReference>
<protein>
    <recommendedName>
        <fullName evidence="4">Clr5 domain-containing protein</fullName>
    </recommendedName>
</protein>
<proteinExistence type="predicted"/>